<dbReference type="SUPFAM" id="SSF141562">
    <property type="entry name" value="At5g01610-like"/>
    <property type="match status" value="1"/>
</dbReference>
<dbReference type="OMA" id="MWILQTK"/>
<dbReference type="Gene3D" id="2.30.240.10">
    <property type="entry name" value="At5g01610-like"/>
    <property type="match status" value="1"/>
</dbReference>
<name>A0A8T2UZW2_CERRI</name>
<evidence type="ECO:0000313" key="2">
    <source>
        <dbReference type="Proteomes" id="UP000825935"/>
    </source>
</evidence>
<proteinExistence type="predicted"/>
<dbReference type="InterPro" id="IPR007493">
    <property type="entry name" value="DUF538"/>
</dbReference>
<evidence type="ECO:0000313" key="1">
    <source>
        <dbReference type="EMBL" id="KAH7439253.1"/>
    </source>
</evidence>
<gene>
    <name evidence="1" type="ORF">KP509_04G052200</name>
</gene>
<dbReference type="InterPro" id="IPR036758">
    <property type="entry name" value="At5g01610-like"/>
</dbReference>
<dbReference type="Pfam" id="PF04398">
    <property type="entry name" value="DUF538"/>
    <property type="match status" value="1"/>
</dbReference>
<dbReference type="PANTHER" id="PTHR31676:SF160">
    <property type="entry name" value="OS01G0652700 PROTEIN"/>
    <property type="match status" value="1"/>
</dbReference>
<dbReference type="Proteomes" id="UP000825935">
    <property type="component" value="Chromosome 4"/>
</dbReference>
<organism evidence="1 2">
    <name type="scientific">Ceratopteris richardii</name>
    <name type="common">Triangle waterfern</name>
    <dbReference type="NCBI Taxonomy" id="49495"/>
    <lineage>
        <taxon>Eukaryota</taxon>
        <taxon>Viridiplantae</taxon>
        <taxon>Streptophyta</taxon>
        <taxon>Embryophyta</taxon>
        <taxon>Tracheophyta</taxon>
        <taxon>Polypodiopsida</taxon>
        <taxon>Polypodiidae</taxon>
        <taxon>Polypodiales</taxon>
        <taxon>Pteridineae</taxon>
        <taxon>Pteridaceae</taxon>
        <taxon>Parkerioideae</taxon>
        <taxon>Ceratopteris</taxon>
    </lineage>
</organism>
<protein>
    <submittedName>
        <fullName evidence="1">Uncharacterized protein</fullName>
    </submittedName>
</protein>
<keyword evidence="2" id="KW-1185">Reference proteome</keyword>
<sequence length="143" mass="16180">MATTVVDQQREGALVLKGHETCMESAIAMLVRFGLPDGLLPLQEIEEVGFVESTGYFWVLQKKSTEHVFKAIKTKTSYAKEVNGFIEKQRLRKLSGVKAKELFLWVSIDEIFMDDAHPNQIYFKSSAGLGRWHPASAFSLEQQ</sequence>
<dbReference type="OrthoDB" id="1885001at2759"/>
<dbReference type="PANTHER" id="PTHR31676">
    <property type="entry name" value="T31J12.3 PROTEIN-RELATED"/>
    <property type="match status" value="1"/>
</dbReference>
<dbReference type="EMBL" id="CM035409">
    <property type="protein sequence ID" value="KAH7439253.1"/>
    <property type="molecule type" value="Genomic_DNA"/>
</dbReference>
<comment type="caution">
    <text evidence="1">The sequence shown here is derived from an EMBL/GenBank/DDBJ whole genome shotgun (WGS) entry which is preliminary data.</text>
</comment>
<dbReference type="AlphaFoldDB" id="A0A8T2UZW2"/>
<reference evidence="1" key="1">
    <citation type="submission" date="2021-08" db="EMBL/GenBank/DDBJ databases">
        <title>WGS assembly of Ceratopteris richardii.</title>
        <authorList>
            <person name="Marchant D.B."/>
            <person name="Chen G."/>
            <person name="Jenkins J."/>
            <person name="Shu S."/>
            <person name="Leebens-Mack J."/>
            <person name="Grimwood J."/>
            <person name="Schmutz J."/>
            <person name="Soltis P."/>
            <person name="Soltis D."/>
            <person name="Chen Z.-H."/>
        </authorList>
    </citation>
    <scope>NUCLEOTIDE SEQUENCE</scope>
    <source>
        <strain evidence="1">Whitten #5841</strain>
        <tissue evidence="1">Leaf</tissue>
    </source>
</reference>
<accession>A0A8T2UZW2</accession>